<dbReference type="EMBL" id="JABZMK010000015">
    <property type="protein sequence ID" value="MBF1129235.1"/>
    <property type="molecule type" value="Genomic_DNA"/>
</dbReference>
<keyword evidence="2" id="KW-0812">Transmembrane</keyword>
<comment type="caution">
    <text evidence="4">The sequence shown here is derived from an EMBL/GenBank/DDBJ whole genome shotgun (WGS) entry which is preliminary data.</text>
</comment>
<sequence>MNFSFWWPVGLVVMAGVGYQVSAKEVAGGADPLAALVVTYLVASLTSFLIYAFTGKKGEKWKEIMSFRPAALALGLSIAFIEIGTIFIYKAGWTMNASFIVTNALITLCLILTGAVLYGEKLSRRQALGIVVSFIGICCIVW</sequence>
<feature type="transmembrane region" description="Helical" evidence="2">
    <location>
        <begin position="33"/>
        <end position="54"/>
    </location>
</feature>
<dbReference type="SUPFAM" id="SSF103481">
    <property type="entry name" value="Multidrug resistance efflux transporter EmrE"/>
    <property type="match status" value="1"/>
</dbReference>
<keyword evidence="2" id="KW-1133">Transmembrane helix</keyword>
<feature type="transmembrane region" description="Helical" evidence="2">
    <location>
        <begin position="66"/>
        <end position="89"/>
    </location>
</feature>
<evidence type="ECO:0000313" key="4">
    <source>
        <dbReference type="EMBL" id="MBF1129235.1"/>
    </source>
</evidence>
<evidence type="ECO:0000313" key="5">
    <source>
        <dbReference type="Proteomes" id="UP000757890"/>
    </source>
</evidence>
<proteinExistence type="inferred from homology"/>
<protein>
    <submittedName>
        <fullName evidence="4">EamA family transporter</fullName>
    </submittedName>
</protein>
<evidence type="ECO:0000256" key="1">
    <source>
        <dbReference type="ARBA" id="ARBA00007362"/>
    </source>
</evidence>
<gene>
    <name evidence="4" type="ORF">HXL70_04220</name>
</gene>
<dbReference type="InterPro" id="IPR000620">
    <property type="entry name" value="EamA_dom"/>
</dbReference>
<dbReference type="GO" id="GO:0016020">
    <property type="term" value="C:membrane"/>
    <property type="evidence" value="ECO:0007669"/>
    <property type="project" value="InterPro"/>
</dbReference>
<dbReference type="AlphaFoldDB" id="A0A930BA78"/>
<dbReference type="InterPro" id="IPR037185">
    <property type="entry name" value="EmrE-like"/>
</dbReference>
<dbReference type="RefSeq" id="WP_227137457.1">
    <property type="nucleotide sequence ID" value="NZ_CAJPSS010000001.1"/>
</dbReference>
<evidence type="ECO:0000256" key="2">
    <source>
        <dbReference type="SAM" id="Phobius"/>
    </source>
</evidence>
<keyword evidence="2" id="KW-0472">Membrane</keyword>
<reference evidence="4" key="1">
    <citation type="submission" date="2020-04" db="EMBL/GenBank/DDBJ databases">
        <title>Deep metagenomics examines the oral microbiome during advanced dental caries in children, revealing novel taxa and co-occurrences with host molecules.</title>
        <authorList>
            <person name="Baker J.L."/>
            <person name="Morton J.T."/>
            <person name="Dinis M."/>
            <person name="Alvarez R."/>
            <person name="Tran N.C."/>
            <person name="Knight R."/>
            <person name="Edlund A."/>
        </authorList>
    </citation>
    <scope>NUCLEOTIDE SEQUENCE</scope>
    <source>
        <strain evidence="4">JCVI_32_bin.14</strain>
    </source>
</reference>
<accession>A0A930BA78</accession>
<organism evidence="4 5">
    <name type="scientific">Dialister invisus</name>
    <dbReference type="NCBI Taxonomy" id="218538"/>
    <lineage>
        <taxon>Bacteria</taxon>
        <taxon>Bacillati</taxon>
        <taxon>Bacillota</taxon>
        <taxon>Negativicutes</taxon>
        <taxon>Veillonellales</taxon>
        <taxon>Veillonellaceae</taxon>
        <taxon>Dialister</taxon>
    </lineage>
</organism>
<feature type="domain" description="EamA" evidence="3">
    <location>
        <begin position="10"/>
        <end position="141"/>
    </location>
</feature>
<dbReference type="Pfam" id="PF00892">
    <property type="entry name" value="EamA"/>
    <property type="match status" value="1"/>
</dbReference>
<dbReference type="Proteomes" id="UP000757890">
    <property type="component" value="Unassembled WGS sequence"/>
</dbReference>
<comment type="similarity">
    <text evidence="1">Belongs to the EamA transporter family.</text>
</comment>
<evidence type="ECO:0000259" key="3">
    <source>
        <dbReference type="Pfam" id="PF00892"/>
    </source>
</evidence>
<feature type="transmembrane region" description="Helical" evidence="2">
    <location>
        <begin position="95"/>
        <end position="118"/>
    </location>
</feature>
<name>A0A930BA78_9FIRM</name>